<sequence length="65" mass="6830">MAREKTLYVCRECGGSFPKWAGQCADCGAWNTLQESAVESGKAAAPRFAGYSGDAAAAMIRPLSN</sequence>
<dbReference type="EMBL" id="DRLF01000260">
    <property type="protein sequence ID" value="HEC06664.1"/>
    <property type="molecule type" value="Genomic_DNA"/>
</dbReference>
<dbReference type="GO" id="GO:0046872">
    <property type="term" value="F:metal ion binding"/>
    <property type="evidence" value="ECO:0007669"/>
    <property type="project" value="UniProtKB-KW"/>
</dbReference>
<dbReference type="InterPro" id="IPR041166">
    <property type="entry name" value="Rubredoxin_2"/>
</dbReference>
<feature type="non-terminal residue" evidence="3">
    <location>
        <position position="65"/>
    </location>
</feature>
<evidence type="ECO:0000313" key="3">
    <source>
        <dbReference type="EMBL" id="HEC06664.1"/>
    </source>
</evidence>
<evidence type="ECO:0000259" key="2">
    <source>
        <dbReference type="Pfam" id="PF18073"/>
    </source>
</evidence>
<organism evidence="3">
    <name type="scientific">Thiolapillus brandeum</name>
    <dbReference type="NCBI Taxonomy" id="1076588"/>
    <lineage>
        <taxon>Bacteria</taxon>
        <taxon>Pseudomonadati</taxon>
        <taxon>Pseudomonadota</taxon>
        <taxon>Gammaproteobacteria</taxon>
        <taxon>Chromatiales</taxon>
        <taxon>Sedimenticolaceae</taxon>
        <taxon>Thiolapillus</taxon>
    </lineage>
</organism>
<evidence type="ECO:0000256" key="1">
    <source>
        <dbReference type="ARBA" id="ARBA00022723"/>
    </source>
</evidence>
<accession>A0A831WD41</accession>
<keyword evidence="1" id="KW-0479">Metal-binding</keyword>
<reference evidence="3" key="1">
    <citation type="journal article" date="2020" name="mSystems">
        <title>Genome- and Community-Level Interaction Insights into Carbon Utilization and Element Cycling Functions of Hydrothermarchaeota in Hydrothermal Sediment.</title>
        <authorList>
            <person name="Zhou Z."/>
            <person name="Liu Y."/>
            <person name="Xu W."/>
            <person name="Pan J."/>
            <person name="Luo Z.H."/>
            <person name="Li M."/>
        </authorList>
    </citation>
    <scope>NUCLEOTIDE SEQUENCE [LARGE SCALE GENOMIC DNA]</scope>
    <source>
        <strain evidence="3">HyVt-458</strain>
    </source>
</reference>
<feature type="domain" description="LapB rubredoxin metal binding" evidence="2">
    <location>
        <begin position="8"/>
        <end position="35"/>
    </location>
</feature>
<protein>
    <submittedName>
        <fullName evidence="3">DNA repair protein RadA</fullName>
    </submittedName>
</protein>
<comment type="caution">
    <text evidence="3">The sequence shown here is derived from an EMBL/GenBank/DDBJ whole genome shotgun (WGS) entry which is preliminary data.</text>
</comment>
<dbReference type="AlphaFoldDB" id="A0A831WD41"/>
<proteinExistence type="predicted"/>
<gene>
    <name evidence="3" type="ORF">ENJ12_07420</name>
</gene>
<dbReference type="Pfam" id="PF18073">
    <property type="entry name" value="Zn_ribbon_LapB"/>
    <property type="match status" value="1"/>
</dbReference>
<dbReference type="Proteomes" id="UP000886339">
    <property type="component" value="Unassembled WGS sequence"/>
</dbReference>
<name>A0A831WD41_9GAMM</name>